<feature type="transmembrane region" description="Helical" evidence="1">
    <location>
        <begin position="161"/>
        <end position="180"/>
    </location>
</feature>
<dbReference type="AlphaFoldDB" id="A0A8J4H117"/>
<reference evidence="2" key="1">
    <citation type="submission" date="2021-04" db="EMBL/GenBank/DDBJ databases">
        <title>Draft genome sequence of Xylanibacillus composti strain K13.</title>
        <authorList>
            <person name="Uke A."/>
            <person name="Chhe C."/>
            <person name="Baramee S."/>
            <person name="Kosugi A."/>
        </authorList>
    </citation>
    <scope>NUCLEOTIDE SEQUENCE</scope>
    <source>
        <strain evidence="2">K13</strain>
    </source>
</reference>
<feature type="transmembrane region" description="Helical" evidence="1">
    <location>
        <begin position="60"/>
        <end position="84"/>
    </location>
</feature>
<evidence type="ECO:0008006" key="4">
    <source>
        <dbReference type="Google" id="ProtNLM"/>
    </source>
</evidence>
<name>A0A8J4H117_9BACL</name>
<feature type="transmembrane region" description="Helical" evidence="1">
    <location>
        <begin position="136"/>
        <end position="155"/>
    </location>
</feature>
<feature type="transmembrane region" description="Helical" evidence="1">
    <location>
        <begin position="29"/>
        <end position="54"/>
    </location>
</feature>
<feature type="transmembrane region" description="Helical" evidence="1">
    <location>
        <begin position="6"/>
        <end position="22"/>
    </location>
</feature>
<keyword evidence="1" id="KW-1133">Transmembrane helix</keyword>
<gene>
    <name evidence="2" type="ORF">XYCOK13_17920</name>
</gene>
<accession>A0A8J4H117</accession>
<evidence type="ECO:0000313" key="2">
    <source>
        <dbReference type="EMBL" id="GIQ68968.1"/>
    </source>
</evidence>
<proteinExistence type="predicted"/>
<feature type="transmembrane region" description="Helical" evidence="1">
    <location>
        <begin position="214"/>
        <end position="231"/>
    </location>
</feature>
<keyword evidence="1" id="KW-0812">Transmembrane</keyword>
<dbReference type="RefSeq" id="WP_244865082.1">
    <property type="nucleotide sequence ID" value="NZ_BOVK01000022.1"/>
</dbReference>
<dbReference type="EMBL" id="BOVK01000022">
    <property type="protein sequence ID" value="GIQ68968.1"/>
    <property type="molecule type" value="Genomic_DNA"/>
</dbReference>
<comment type="caution">
    <text evidence="2">The sequence shown here is derived from an EMBL/GenBank/DDBJ whole genome shotgun (WGS) entry which is preliminary data.</text>
</comment>
<protein>
    <recommendedName>
        <fullName evidence="4">Multi-TM2 domain-containing protein</fullName>
    </recommendedName>
</protein>
<keyword evidence="3" id="KW-1185">Reference proteome</keyword>
<evidence type="ECO:0000256" key="1">
    <source>
        <dbReference type="SAM" id="Phobius"/>
    </source>
</evidence>
<evidence type="ECO:0000313" key="3">
    <source>
        <dbReference type="Proteomes" id="UP000677918"/>
    </source>
</evidence>
<feature type="transmembrane region" description="Helical" evidence="1">
    <location>
        <begin position="299"/>
        <end position="317"/>
    </location>
</feature>
<feature type="transmembrane region" description="Helical" evidence="1">
    <location>
        <begin position="251"/>
        <end position="273"/>
    </location>
</feature>
<organism evidence="2 3">
    <name type="scientific">Xylanibacillus composti</name>
    <dbReference type="NCBI Taxonomy" id="1572762"/>
    <lineage>
        <taxon>Bacteria</taxon>
        <taxon>Bacillati</taxon>
        <taxon>Bacillota</taxon>
        <taxon>Bacilli</taxon>
        <taxon>Bacillales</taxon>
        <taxon>Paenibacillaceae</taxon>
        <taxon>Xylanibacillus</taxon>
    </lineage>
</organism>
<keyword evidence="1" id="KW-0472">Membrane</keyword>
<feature type="transmembrane region" description="Helical" evidence="1">
    <location>
        <begin position="337"/>
        <end position="355"/>
    </location>
</feature>
<sequence>MNKHPLLLLVLSLIPGLGHYFLGRRVRPFLYALGCFGTIVLLAILFILSGGQIIYYNDEIILFVLFCVLALWLINVIDMLISLLTRSTYAQQHAHASESDGQLAASPAQPDRSMTIFLSLVPGLGHMHIGLIQRGFTFMVGFFGWITMVLFVVYITNRGGFAVFLLLLPILWLFSLFDIFQQLKKAQNGEALVDRSILDDFAEQRDDGKKSKPLATLLAMFPGAGHMYLGLQRRGLQLMAAFLFSIYILDTLHLSLFLFVIPILWFFSLFDALQILSSPNMKEVKDVPFVDWLMNHQKWIGIALLLMGGYYLFDQIALDVLTRLFPDLRIAYWFNQYAQTFIVSTLLIVGGLKLLTGQKRSKKVSGR</sequence>
<dbReference type="Proteomes" id="UP000677918">
    <property type="component" value="Unassembled WGS sequence"/>
</dbReference>